<feature type="domain" description="C2H2-type" evidence="9">
    <location>
        <begin position="387"/>
        <end position="415"/>
    </location>
</feature>
<feature type="domain" description="ZAD" evidence="10">
    <location>
        <begin position="13"/>
        <end position="83"/>
    </location>
</feature>
<dbReference type="OMA" id="QCIHQVS"/>
<dbReference type="FunFam" id="3.40.1800.20:FF:000001">
    <property type="entry name" value="zinc finger protein 836"/>
    <property type="match status" value="1"/>
</dbReference>
<feature type="binding site" evidence="8">
    <location>
        <position position="56"/>
    </location>
    <ligand>
        <name>Zn(2+)</name>
        <dbReference type="ChEBI" id="CHEBI:29105"/>
    </ligand>
</feature>
<dbReference type="GO" id="GO:0000978">
    <property type="term" value="F:RNA polymerase II cis-regulatory region sequence-specific DNA binding"/>
    <property type="evidence" value="ECO:0007669"/>
    <property type="project" value="TreeGrafter"/>
</dbReference>
<dbReference type="FunCoup" id="A0A7R8YYP7">
    <property type="interactions" value="565"/>
</dbReference>
<dbReference type="SUPFAM" id="SSF57667">
    <property type="entry name" value="beta-beta-alpha zinc fingers"/>
    <property type="match status" value="2"/>
</dbReference>
<evidence type="ECO:0000313" key="12">
    <source>
        <dbReference type="Proteomes" id="UP000594454"/>
    </source>
</evidence>
<evidence type="ECO:0000256" key="2">
    <source>
        <dbReference type="ARBA" id="ARBA00022737"/>
    </source>
</evidence>
<dbReference type="GO" id="GO:0008270">
    <property type="term" value="F:zinc ion binding"/>
    <property type="evidence" value="ECO:0007669"/>
    <property type="project" value="UniProtKB-UniRule"/>
</dbReference>
<dbReference type="OrthoDB" id="654211at2759"/>
<dbReference type="InterPro" id="IPR012934">
    <property type="entry name" value="Znf_AD"/>
</dbReference>
<accession>A0A7R8YYP7</accession>
<feature type="domain" description="C2H2-type" evidence="9">
    <location>
        <begin position="330"/>
        <end position="357"/>
    </location>
</feature>
<dbReference type="EMBL" id="LR899012">
    <property type="protein sequence ID" value="CAD7086985.1"/>
    <property type="molecule type" value="Genomic_DNA"/>
</dbReference>
<keyword evidence="12" id="KW-1185">Reference proteome</keyword>
<feature type="binding site" evidence="8">
    <location>
        <position position="15"/>
    </location>
    <ligand>
        <name>Zn(2+)</name>
        <dbReference type="ChEBI" id="CHEBI:29105"/>
    </ligand>
</feature>
<dbReference type="AlphaFoldDB" id="A0A7R8YYP7"/>
<keyword evidence="4 8" id="KW-0862">Zinc</keyword>
<dbReference type="GO" id="GO:0005634">
    <property type="term" value="C:nucleus"/>
    <property type="evidence" value="ECO:0007669"/>
    <property type="project" value="InterPro"/>
</dbReference>
<organism evidence="11 12">
    <name type="scientific">Hermetia illucens</name>
    <name type="common">Black soldier fly</name>
    <dbReference type="NCBI Taxonomy" id="343691"/>
    <lineage>
        <taxon>Eukaryota</taxon>
        <taxon>Metazoa</taxon>
        <taxon>Ecdysozoa</taxon>
        <taxon>Arthropoda</taxon>
        <taxon>Hexapoda</taxon>
        <taxon>Insecta</taxon>
        <taxon>Pterygota</taxon>
        <taxon>Neoptera</taxon>
        <taxon>Endopterygota</taxon>
        <taxon>Diptera</taxon>
        <taxon>Brachycera</taxon>
        <taxon>Stratiomyomorpha</taxon>
        <taxon>Stratiomyidae</taxon>
        <taxon>Hermetiinae</taxon>
        <taxon>Hermetia</taxon>
    </lineage>
</organism>
<dbReference type="Proteomes" id="UP000594454">
    <property type="component" value="Chromosome 4"/>
</dbReference>
<dbReference type="InterPro" id="IPR013087">
    <property type="entry name" value="Znf_C2H2_type"/>
</dbReference>
<evidence type="ECO:0000313" key="11">
    <source>
        <dbReference type="EMBL" id="CAD7086985.1"/>
    </source>
</evidence>
<dbReference type="Gene3D" id="3.30.160.60">
    <property type="entry name" value="Classic Zinc Finger"/>
    <property type="match status" value="2"/>
</dbReference>
<dbReference type="PANTHER" id="PTHR24388">
    <property type="entry name" value="ZINC FINGER PROTEIN"/>
    <property type="match status" value="1"/>
</dbReference>
<dbReference type="PROSITE" id="PS50157">
    <property type="entry name" value="ZINC_FINGER_C2H2_2"/>
    <property type="match status" value="4"/>
</dbReference>
<keyword evidence="5" id="KW-0539">Nucleus</keyword>
<evidence type="ECO:0000259" key="10">
    <source>
        <dbReference type="PROSITE" id="PS51915"/>
    </source>
</evidence>
<evidence type="ECO:0000256" key="1">
    <source>
        <dbReference type="ARBA" id="ARBA00022723"/>
    </source>
</evidence>
<dbReference type="InterPro" id="IPR050527">
    <property type="entry name" value="Snail/Krueppel_Znf"/>
</dbReference>
<protein>
    <submittedName>
        <fullName evidence="11">Uncharacterized protein</fullName>
    </submittedName>
</protein>
<evidence type="ECO:0000256" key="8">
    <source>
        <dbReference type="PROSITE-ProRule" id="PRU01263"/>
    </source>
</evidence>
<sequence>MDFMPAKNLELDKICRVCLAAKKDMRPLFGEMVADMLMECARVQIDNTDGWPDKICVQCVHQVSRCHAFKTRVEKSDRELRNYIKKLTVIVEEPITQLPTSNCNDITLKNLQTRHVPNTVQANDVTTQMVISNGQLHNAHILNAAQIVTHNGQHVAQIVNAGQIGQLLQSGSTVQMIHPNGQQTQVVHIQPSSETPCEIIVQPDLDDDDDETHFLESVEVSEAITTEEVDQDDIIQIHEEVEEEVKHEPKPDEEEEIVSDEIAFALDISDDSDADEKMYLAEFISLQTSCPSPGRYVCNLCRKEFKHSRWIQNHMKSHSNWIKANCKRQPQCEICHRSFKGPGMLKMHMKTHEKTADRAPVCTICNKEFKSKTILYRHRQTHQMKSYQCGHCLRPFTSSYTLASHMTKKHANSEHTRKYKCAHCDEIHTNIDDLKKHIQTAGHIARESKADENNAMACNENVKMESITTS</sequence>
<dbReference type="GO" id="GO:0000981">
    <property type="term" value="F:DNA-binding transcription factor activity, RNA polymerase II-specific"/>
    <property type="evidence" value="ECO:0007669"/>
    <property type="project" value="TreeGrafter"/>
</dbReference>
<dbReference type="PROSITE" id="PS51915">
    <property type="entry name" value="ZAD"/>
    <property type="match status" value="1"/>
</dbReference>
<evidence type="ECO:0000256" key="4">
    <source>
        <dbReference type="ARBA" id="ARBA00022833"/>
    </source>
</evidence>
<feature type="binding site" evidence="8">
    <location>
        <position position="59"/>
    </location>
    <ligand>
        <name>Zn(2+)</name>
        <dbReference type="ChEBI" id="CHEBI:29105"/>
    </ligand>
</feature>
<name>A0A7R8YYP7_HERIL</name>
<keyword evidence="3 7" id="KW-0863">Zinc-finger</keyword>
<evidence type="ECO:0000256" key="5">
    <source>
        <dbReference type="ARBA" id="ARBA00023242"/>
    </source>
</evidence>
<comment type="similarity">
    <text evidence="6">Belongs to the snail C2H2-type zinc-finger protein family.</text>
</comment>
<keyword evidence="2" id="KW-0677">Repeat</keyword>
<evidence type="ECO:0000259" key="9">
    <source>
        <dbReference type="PROSITE" id="PS50157"/>
    </source>
</evidence>
<feature type="domain" description="C2H2-type" evidence="9">
    <location>
        <begin position="296"/>
        <end position="320"/>
    </location>
</feature>
<evidence type="ECO:0000256" key="6">
    <source>
        <dbReference type="ARBA" id="ARBA00037948"/>
    </source>
</evidence>
<dbReference type="InterPro" id="IPR036236">
    <property type="entry name" value="Znf_C2H2_sf"/>
</dbReference>
<dbReference type="SMART" id="SM00355">
    <property type="entry name" value="ZnF_C2H2"/>
    <property type="match status" value="5"/>
</dbReference>
<proteinExistence type="inferred from homology"/>
<evidence type="ECO:0000256" key="3">
    <source>
        <dbReference type="ARBA" id="ARBA00022771"/>
    </source>
</evidence>
<dbReference type="SMART" id="SM00868">
    <property type="entry name" value="zf-AD"/>
    <property type="match status" value="1"/>
</dbReference>
<dbReference type="InParanoid" id="A0A7R8YYP7"/>
<dbReference type="SUPFAM" id="SSF57716">
    <property type="entry name" value="Glucocorticoid receptor-like (DNA-binding domain)"/>
    <property type="match status" value="1"/>
</dbReference>
<feature type="binding site" evidence="8">
    <location>
        <position position="18"/>
    </location>
    <ligand>
        <name>Zn(2+)</name>
        <dbReference type="ChEBI" id="CHEBI:29105"/>
    </ligand>
</feature>
<keyword evidence="1 8" id="KW-0479">Metal-binding</keyword>
<dbReference type="PROSITE" id="PS00028">
    <property type="entry name" value="ZINC_FINGER_C2H2_1"/>
    <property type="match status" value="4"/>
</dbReference>
<feature type="domain" description="C2H2-type" evidence="9">
    <location>
        <begin position="360"/>
        <end position="387"/>
    </location>
</feature>
<reference evidence="11 12" key="1">
    <citation type="submission" date="2020-11" db="EMBL/GenBank/DDBJ databases">
        <authorList>
            <person name="Wallbank WR R."/>
            <person name="Pardo Diaz C."/>
            <person name="Kozak K."/>
            <person name="Martin S."/>
            <person name="Jiggins C."/>
            <person name="Moest M."/>
            <person name="Warren A I."/>
            <person name="Generalovic N T."/>
            <person name="Byers J.R.P. K."/>
            <person name="Montejo-Kovacevich G."/>
            <person name="Yen C E."/>
        </authorList>
    </citation>
    <scope>NUCLEOTIDE SEQUENCE [LARGE SCALE GENOMIC DNA]</scope>
</reference>
<evidence type="ECO:0000256" key="7">
    <source>
        <dbReference type="PROSITE-ProRule" id="PRU00042"/>
    </source>
</evidence>
<dbReference type="PANTHER" id="PTHR24388:SF53">
    <property type="entry name" value="CHORION TRANSCRIPTION FACTOR CF2-RELATED"/>
    <property type="match status" value="1"/>
</dbReference>
<dbReference type="Pfam" id="PF07776">
    <property type="entry name" value="zf-AD"/>
    <property type="match status" value="1"/>
</dbReference>
<gene>
    <name evidence="11" type="ORF">HERILL_LOCUS9720</name>
</gene>
<dbReference type="Gene3D" id="3.40.1800.20">
    <property type="match status" value="1"/>
</dbReference>
<dbReference type="Pfam" id="PF00096">
    <property type="entry name" value="zf-C2H2"/>
    <property type="match status" value="4"/>
</dbReference>